<evidence type="ECO:0000256" key="11">
    <source>
        <dbReference type="SAM" id="Phobius"/>
    </source>
</evidence>
<dbReference type="SMART" id="SM00220">
    <property type="entry name" value="S_TKc"/>
    <property type="match status" value="1"/>
</dbReference>
<dbReference type="PROSITE" id="PS51285">
    <property type="entry name" value="AGC_KINASE_CTER"/>
    <property type="match status" value="1"/>
</dbReference>
<evidence type="ECO:0000256" key="4">
    <source>
        <dbReference type="ARBA" id="ARBA00022741"/>
    </source>
</evidence>
<keyword evidence="11" id="KW-0472">Membrane</keyword>
<feature type="binding site" evidence="9">
    <location>
        <position position="95"/>
    </location>
    <ligand>
        <name>ATP</name>
        <dbReference type="ChEBI" id="CHEBI:30616"/>
    </ligand>
</feature>
<dbReference type="GO" id="GO:0005524">
    <property type="term" value="F:ATP binding"/>
    <property type="evidence" value="ECO:0007669"/>
    <property type="project" value="UniProtKB-UniRule"/>
</dbReference>
<evidence type="ECO:0000259" key="13">
    <source>
        <dbReference type="PROSITE" id="PS51285"/>
    </source>
</evidence>
<dbReference type="PROSITE" id="PS00107">
    <property type="entry name" value="PROTEIN_KINASE_ATP"/>
    <property type="match status" value="1"/>
</dbReference>
<comment type="similarity">
    <text evidence="10">Belongs to the protein kinase superfamily.</text>
</comment>
<dbReference type="PhylomeDB" id="A0A0D2WLZ6"/>
<name>A0A0D2WLZ6_CAPO3</name>
<dbReference type="EMBL" id="KE346363">
    <property type="protein sequence ID" value="KJE91735.1"/>
    <property type="molecule type" value="Genomic_DNA"/>
</dbReference>
<dbReference type="Proteomes" id="UP000008743">
    <property type="component" value="Unassembled WGS sequence"/>
</dbReference>
<dbReference type="SMART" id="SM00133">
    <property type="entry name" value="S_TK_X"/>
    <property type="match status" value="1"/>
</dbReference>
<keyword evidence="3" id="KW-0808">Transferase</keyword>
<dbReference type="STRING" id="595528.A0A0D2WLZ6"/>
<keyword evidence="11" id="KW-1133">Transmembrane helix</keyword>
<dbReference type="InterPro" id="IPR017441">
    <property type="entry name" value="Protein_kinase_ATP_BS"/>
</dbReference>
<evidence type="ECO:0000256" key="9">
    <source>
        <dbReference type="PROSITE-ProRule" id="PRU10141"/>
    </source>
</evidence>
<proteinExistence type="inferred from homology"/>
<keyword evidence="11" id="KW-0812">Transmembrane</keyword>
<reference evidence="15" key="1">
    <citation type="submission" date="2011-02" db="EMBL/GenBank/DDBJ databases">
        <title>The Genome Sequence of Capsaspora owczarzaki ATCC 30864.</title>
        <authorList>
            <person name="Russ C."/>
            <person name="Cuomo C."/>
            <person name="Burger G."/>
            <person name="Gray M.W."/>
            <person name="Holland P.W.H."/>
            <person name="King N."/>
            <person name="Lang F.B.F."/>
            <person name="Roger A.J."/>
            <person name="Ruiz-Trillo I."/>
            <person name="Young S.K."/>
            <person name="Zeng Q."/>
            <person name="Gargeya S."/>
            <person name="Alvarado L."/>
            <person name="Berlin A."/>
            <person name="Chapman S.B."/>
            <person name="Chen Z."/>
            <person name="Freedman E."/>
            <person name="Gellesch M."/>
            <person name="Goldberg J."/>
            <person name="Griggs A."/>
            <person name="Gujja S."/>
            <person name="Heilman E."/>
            <person name="Heiman D."/>
            <person name="Howarth C."/>
            <person name="Mehta T."/>
            <person name="Neiman D."/>
            <person name="Pearson M."/>
            <person name="Roberts A."/>
            <person name="Saif S."/>
            <person name="Shea T."/>
            <person name="Shenoy N."/>
            <person name="Sisk P."/>
            <person name="Stolte C."/>
            <person name="Sykes S."/>
            <person name="White J."/>
            <person name="Yandava C."/>
            <person name="Haas B."/>
            <person name="Nusbaum C."/>
            <person name="Birren B."/>
        </authorList>
    </citation>
    <scope>NUCLEOTIDE SEQUENCE</scope>
    <source>
        <strain evidence="15">ATCC 30864</strain>
    </source>
</reference>
<comment type="catalytic activity">
    <reaction evidence="7">
        <text>L-threonyl-[protein] + ATP = O-phospho-L-threonyl-[protein] + ADP + H(+)</text>
        <dbReference type="Rhea" id="RHEA:46608"/>
        <dbReference type="Rhea" id="RHEA-COMP:11060"/>
        <dbReference type="Rhea" id="RHEA-COMP:11605"/>
        <dbReference type="ChEBI" id="CHEBI:15378"/>
        <dbReference type="ChEBI" id="CHEBI:30013"/>
        <dbReference type="ChEBI" id="CHEBI:30616"/>
        <dbReference type="ChEBI" id="CHEBI:61977"/>
        <dbReference type="ChEBI" id="CHEBI:456216"/>
        <dbReference type="EC" id="2.7.11.11"/>
    </reaction>
</comment>
<keyword evidence="2 10" id="KW-0723">Serine/threonine-protein kinase</keyword>
<organism evidence="14 15">
    <name type="scientific">Capsaspora owczarzaki (strain ATCC 30864)</name>
    <dbReference type="NCBI Taxonomy" id="595528"/>
    <lineage>
        <taxon>Eukaryota</taxon>
        <taxon>Filasterea</taxon>
        <taxon>Capsaspora</taxon>
    </lineage>
</organism>
<gene>
    <name evidence="14" type="ORF">CAOG_002830</name>
</gene>
<evidence type="ECO:0000259" key="12">
    <source>
        <dbReference type="PROSITE" id="PS50011"/>
    </source>
</evidence>
<dbReference type="Pfam" id="PF00069">
    <property type="entry name" value="Pkinase"/>
    <property type="match status" value="1"/>
</dbReference>
<dbReference type="FunFam" id="3.30.200.20:FF:000042">
    <property type="entry name" value="Aurora kinase A"/>
    <property type="match status" value="1"/>
</dbReference>
<evidence type="ECO:0000256" key="5">
    <source>
        <dbReference type="ARBA" id="ARBA00022777"/>
    </source>
</evidence>
<dbReference type="PANTHER" id="PTHR24353:SF153">
    <property type="entry name" value="CAMP-DEPENDENT PROTEIN KINASE CATALYTIC SUBUNIT 1"/>
    <property type="match status" value="1"/>
</dbReference>
<evidence type="ECO:0000256" key="2">
    <source>
        <dbReference type="ARBA" id="ARBA00022527"/>
    </source>
</evidence>
<dbReference type="GO" id="GO:0005634">
    <property type="term" value="C:nucleus"/>
    <property type="evidence" value="ECO:0007669"/>
    <property type="project" value="TreeGrafter"/>
</dbReference>
<evidence type="ECO:0000313" key="14">
    <source>
        <dbReference type="EMBL" id="KJE91735.1"/>
    </source>
</evidence>
<sequence>MERKFNWNEADFFFFFNDSPSFLCCFCFCFCICIGIRTRLIVQNQPLAEQCKNIDSYELMRTLGTGSFGRVLLGRDKQTRAWVAVKVLKKERIVKTKQVEHVLQEKNILATVSCPFIVNMAAWFKDTRSLYIVLDFVNGGEMFTHLHHFGRFPTHVAKFYAAEVALGLEYLHNLDIIYRDLKPENLLLDAKGHVRITDFGFAKRVYDRTWTLCGTPEYLAPEIILSKGYSHAVDWWALGILLFEMMTGHAPFTDPNPMGIYEKIVQGTIDFPKHFHADETDLIRKLCTADLTRRLGNMKDGAGGIKTHPFFKSINFDALYAGKVDPPYVPKVVSDGDASNFDQYQEEQIQGLAPIPDPYDELFKEF</sequence>
<dbReference type="InterPro" id="IPR000719">
    <property type="entry name" value="Prot_kinase_dom"/>
</dbReference>
<evidence type="ECO:0000256" key="8">
    <source>
        <dbReference type="ARBA" id="ARBA00047454"/>
    </source>
</evidence>
<feature type="domain" description="AGC-kinase C-terminal" evidence="13">
    <location>
        <begin position="312"/>
        <end position="366"/>
    </location>
</feature>
<dbReference type="FunFam" id="1.10.510.10:FF:000005">
    <property type="entry name" value="cAMP-dependent protein kinase catalytic subunit alpha"/>
    <property type="match status" value="1"/>
</dbReference>
<feature type="transmembrane region" description="Helical" evidence="11">
    <location>
        <begin position="12"/>
        <end position="36"/>
    </location>
</feature>
<evidence type="ECO:0000256" key="1">
    <source>
        <dbReference type="ARBA" id="ARBA00012444"/>
    </source>
</evidence>
<dbReference type="FunCoup" id="A0A0D2WLZ6">
    <property type="interactions" value="247"/>
</dbReference>
<dbReference type="Gene3D" id="3.30.200.20">
    <property type="entry name" value="Phosphorylase Kinase, domain 1"/>
    <property type="match status" value="1"/>
</dbReference>
<dbReference type="Gene3D" id="1.10.510.10">
    <property type="entry name" value="Transferase(Phosphotransferase) domain 1"/>
    <property type="match status" value="1"/>
</dbReference>
<dbReference type="PROSITE" id="PS00108">
    <property type="entry name" value="PROTEIN_KINASE_ST"/>
    <property type="match status" value="1"/>
</dbReference>
<dbReference type="SUPFAM" id="SSF56112">
    <property type="entry name" value="Protein kinase-like (PK-like)"/>
    <property type="match status" value="1"/>
</dbReference>
<keyword evidence="5 14" id="KW-0418">Kinase</keyword>
<evidence type="ECO:0000256" key="7">
    <source>
        <dbReference type="ARBA" id="ARBA00047292"/>
    </source>
</evidence>
<dbReference type="InterPro" id="IPR008271">
    <property type="entry name" value="Ser/Thr_kinase_AS"/>
</dbReference>
<dbReference type="InterPro" id="IPR000961">
    <property type="entry name" value="AGC-kinase_C"/>
</dbReference>
<protein>
    <recommendedName>
        <fullName evidence="1">cAMP-dependent protein kinase</fullName>
        <ecNumber evidence="1">2.7.11.11</ecNumber>
    </recommendedName>
</protein>
<keyword evidence="6 9" id="KW-0067">ATP-binding</keyword>
<dbReference type="AlphaFoldDB" id="A0A0D2WLZ6"/>
<keyword evidence="4 9" id="KW-0547">Nucleotide-binding</keyword>
<dbReference type="GO" id="GO:0009653">
    <property type="term" value="P:anatomical structure morphogenesis"/>
    <property type="evidence" value="ECO:0007669"/>
    <property type="project" value="UniProtKB-ARBA"/>
</dbReference>
<keyword evidence="15" id="KW-1185">Reference proteome</keyword>
<dbReference type="InterPro" id="IPR011009">
    <property type="entry name" value="Kinase-like_dom_sf"/>
</dbReference>
<evidence type="ECO:0000256" key="3">
    <source>
        <dbReference type="ARBA" id="ARBA00022679"/>
    </source>
</evidence>
<dbReference type="PANTHER" id="PTHR24353">
    <property type="entry name" value="CYCLIC NUCLEOTIDE-DEPENDENT PROTEIN KINASE"/>
    <property type="match status" value="1"/>
</dbReference>
<accession>A0A0D2WLZ6</accession>
<evidence type="ECO:0000256" key="10">
    <source>
        <dbReference type="RuleBase" id="RU000304"/>
    </source>
</evidence>
<comment type="catalytic activity">
    <reaction evidence="8">
        <text>L-seryl-[protein] + ATP = O-phospho-L-seryl-[protein] + ADP + H(+)</text>
        <dbReference type="Rhea" id="RHEA:17989"/>
        <dbReference type="Rhea" id="RHEA-COMP:9863"/>
        <dbReference type="Rhea" id="RHEA-COMP:11604"/>
        <dbReference type="ChEBI" id="CHEBI:15378"/>
        <dbReference type="ChEBI" id="CHEBI:29999"/>
        <dbReference type="ChEBI" id="CHEBI:30616"/>
        <dbReference type="ChEBI" id="CHEBI:83421"/>
        <dbReference type="ChEBI" id="CHEBI:456216"/>
        <dbReference type="EC" id="2.7.11.11"/>
    </reaction>
</comment>
<dbReference type="GO" id="GO:0004691">
    <property type="term" value="F:cAMP-dependent protein kinase activity"/>
    <property type="evidence" value="ECO:0007669"/>
    <property type="project" value="UniProtKB-EC"/>
</dbReference>
<dbReference type="InParanoid" id="A0A0D2WLZ6"/>
<dbReference type="OrthoDB" id="63267at2759"/>
<evidence type="ECO:0000256" key="6">
    <source>
        <dbReference type="ARBA" id="ARBA00022840"/>
    </source>
</evidence>
<feature type="domain" description="Protein kinase" evidence="12">
    <location>
        <begin position="57"/>
        <end position="311"/>
    </location>
</feature>
<dbReference type="CDD" id="cd05580">
    <property type="entry name" value="STKc_PKA_like"/>
    <property type="match status" value="1"/>
</dbReference>
<dbReference type="GO" id="GO:0005952">
    <property type="term" value="C:cAMP-dependent protein kinase complex"/>
    <property type="evidence" value="ECO:0007669"/>
    <property type="project" value="TreeGrafter"/>
</dbReference>
<dbReference type="GO" id="GO:0005829">
    <property type="term" value="C:cytosol"/>
    <property type="evidence" value="ECO:0007669"/>
    <property type="project" value="TreeGrafter"/>
</dbReference>
<dbReference type="PROSITE" id="PS50011">
    <property type="entry name" value="PROTEIN_KINASE_DOM"/>
    <property type="match status" value="1"/>
</dbReference>
<dbReference type="EC" id="2.7.11.11" evidence="1"/>
<evidence type="ECO:0000313" key="15">
    <source>
        <dbReference type="Proteomes" id="UP000008743"/>
    </source>
</evidence>